<protein>
    <recommendedName>
        <fullName evidence="6">Peptidyl-tRNA hydrolase</fullName>
        <ecNumber evidence="2">3.1.1.29</ecNumber>
    </recommendedName>
</protein>
<dbReference type="NCBIfam" id="NF003314">
    <property type="entry name" value="PRK04322.1"/>
    <property type="match status" value="1"/>
</dbReference>
<organism evidence="7 8">
    <name type="scientific">Candidatus Iainarchaeum sp</name>
    <dbReference type="NCBI Taxonomy" id="3101447"/>
    <lineage>
        <taxon>Archaea</taxon>
        <taxon>Candidatus Iainarchaeota</taxon>
        <taxon>Candidatus Iainarchaeia</taxon>
        <taxon>Candidatus Iainarchaeales</taxon>
        <taxon>Candidatus Iainarchaeaceae</taxon>
        <taxon>Candidatus Iainarchaeum</taxon>
    </lineage>
</organism>
<sequence length="116" mass="12797">MAYKQVIVVRTDLNMGKGKIAAQCAHASVSALEKAERENPEDVREWKETGQQKSVLKVAGKKELLELFENVKKLFPAALIRDAGLTQIAEGETTCIGIGPAEEREIDKYTGKLKLL</sequence>
<dbReference type="EMBL" id="JAGVWD010000036">
    <property type="protein sequence ID" value="MBS3057454.1"/>
    <property type="molecule type" value="Genomic_DNA"/>
</dbReference>
<evidence type="ECO:0000313" key="7">
    <source>
        <dbReference type="EMBL" id="MBS3057454.1"/>
    </source>
</evidence>
<comment type="caution">
    <text evidence="7">The sequence shown here is derived from an EMBL/GenBank/DDBJ whole genome shotgun (WGS) entry which is preliminary data.</text>
</comment>
<dbReference type="EC" id="3.1.1.29" evidence="2"/>
<comment type="similarity">
    <text evidence="4">Belongs to the PTH2 family.</text>
</comment>
<reference evidence="7" key="1">
    <citation type="submission" date="2021-03" db="EMBL/GenBank/DDBJ databases">
        <authorList>
            <person name="Jaffe A."/>
        </authorList>
    </citation>
    <scope>NUCLEOTIDE SEQUENCE</scope>
    <source>
        <strain evidence="7">RIFCSPHIGHO2_01_FULL_AR10_44_11</strain>
    </source>
</reference>
<dbReference type="AlphaFoldDB" id="A0A8T4KU36"/>
<dbReference type="Gene3D" id="3.40.1490.10">
    <property type="entry name" value="Bit1"/>
    <property type="match status" value="1"/>
</dbReference>
<comment type="catalytic activity">
    <reaction evidence="5">
        <text>an N-acyl-L-alpha-aminoacyl-tRNA + H2O = an N-acyl-L-amino acid + a tRNA + H(+)</text>
        <dbReference type="Rhea" id="RHEA:54448"/>
        <dbReference type="Rhea" id="RHEA-COMP:10123"/>
        <dbReference type="Rhea" id="RHEA-COMP:13883"/>
        <dbReference type="ChEBI" id="CHEBI:15377"/>
        <dbReference type="ChEBI" id="CHEBI:15378"/>
        <dbReference type="ChEBI" id="CHEBI:59874"/>
        <dbReference type="ChEBI" id="CHEBI:78442"/>
        <dbReference type="ChEBI" id="CHEBI:138191"/>
        <dbReference type="EC" id="3.1.1.29"/>
    </reaction>
</comment>
<dbReference type="NCBIfam" id="TIGR00283">
    <property type="entry name" value="arch_pth2"/>
    <property type="match status" value="1"/>
</dbReference>
<dbReference type="GO" id="GO:0004045">
    <property type="term" value="F:peptidyl-tRNA hydrolase activity"/>
    <property type="evidence" value="ECO:0007669"/>
    <property type="project" value="UniProtKB-EC"/>
</dbReference>
<evidence type="ECO:0000256" key="5">
    <source>
        <dbReference type="ARBA" id="ARBA00048707"/>
    </source>
</evidence>
<dbReference type="PANTHER" id="PTHR12649:SF11">
    <property type="entry name" value="PEPTIDYL-TRNA HYDROLASE 2, MITOCHONDRIAL"/>
    <property type="match status" value="1"/>
</dbReference>
<evidence type="ECO:0000256" key="1">
    <source>
        <dbReference type="ARBA" id="ARBA00003043"/>
    </source>
</evidence>
<keyword evidence="3 7" id="KW-0378">Hydrolase</keyword>
<comment type="function">
    <text evidence="1">The natural substrate for this enzyme may be peptidyl-tRNAs which drop off the ribosome during protein synthesis.</text>
</comment>
<dbReference type="InterPro" id="IPR023476">
    <property type="entry name" value="Pep_tRNA_hydro_II_dom_sf"/>
</dbReference>
<reference evidence="7" key="2">
    <citation type="submission" date="2021-05" db="EMBL/GenBank/DDBJ databases">
        <title>Protein family content uncovers lineage relationships and bacterial pathway maintenance mechanisms in DPANN archaea.</title>
        <authorList>
            <person name="Castelle C.J."/>
            <person name="Meheust R."/>
            <person name="Jaffe A.L."/>
            <person name="Seitz K."/>
            <person name="Gong X."/>
            <person name="Baker B.J."/>
            <person name="Banfield J.F."/>
        </authorList>
    </citation>
    <scope>NUCLEOTIDE SEQUENCE</scope>
    <source>
        <strain evidence="7">RIFCSPHIGHO2_01_FULL_AR10_44_11</strain>
    </source>
</reference>
<evidence type="ECO:0000313" key="8">
    <source>
        <dbReference type="Proteomes" id="UP000677687"/>
    </source>
</evidence>
<dbReference type="PANTHER" id="PTHR12649">
    <property type="entry name" value="PEPTIDYL-TRNA HYDROLASE 2"/>
    <property type="match status" value="1"/>
</dbReference>
<dbReference type="Proteomes" id="UP000677687">
    <property type="component" value="Unassembled WGS sequence"/>
</dbReference>
<dbReference type="GO" id="GO:0005829">
    <property type="term" value="C:cytosol"/>
    <property type="evidence" value="ECO:0007669"/>
    <property type="project" value="TreeGrafter"/>
</dbReference>
<dbReference type="CDD" id="cd02430">
    <property type="entry name" value="PTH2"/>
    <property type="match status" value="1"/>
</dbReference>
<evidence type="ECO:0000256" key="2">
    <source>
        <dbReference type="ARBA" id="ARBA00013260"/>
    </source>
</evidence>
<dbReference type="InterPro" id="IPR002833">
    <property type="entry name" value="PTH2"/>
</dbReference>
<dbReference type="Pfam" id="PF01981">
    <property type="entry name" value="PTH2"/>
    <property type="match status" value="1"/>
</dbReference>
<evidence type="ECO:0000256" key="3">
    <source>
        <dbReference type="ARBA" id="ARBA00022801"/>
    </source>
</evidence>
<accession>A0A8T4KU36</accession>
<dbReference type="FunFam" id="3.40.1490.10:FF:000001">
    <property type="entry name" value="Peptidyl-tRNA hydrolase 2"/>
    <property type="match status" value="1"/>
</dbReference>
<proteinExistence type="inferred from homology"/>
<gene>
    <name evidence="7" type="primary">pth2</name>
    <name evidence="7" type="ORF">J4415_02390</name>
</gene>
<evidence type="ECO:0000256" key="6">
    <source>
        <dbReference type="ARBA" id="ARBA00050038"/>
    </source>
</evidence>
<dbReference type="SUPFAM" id="SSF102462">
    <property type="entry name" value="Peptidyl-tRNA hydrolase II"/>
    <property type="match status" value="1"/>
</dbReference>
<evidence type="ECO:0000256" key="4">
    <source>
        <dbReference type="ARBA" id="ARBA00038050"/>
    </source>
</evidence>
<name>A0A8T4KU36_9ARCH</name>